<comment type="cofactor">
    <cofactor evidence="1">
        <name>heme</name>
        <dbReference type="ChEBI" id="CHEBI:30413"/>
    </cofactor>
</comment>
<comment type="subcellular location">
    <subcellularLocation>
        <location evidence="2">Membrane</location>
    </subcellularLocation>
</comment>
<evidence type="ECO:0000256" key="8">
    <source>
        <dbReference type="ARBA" id="ARBA00023033"/>
    </source>
</evidence>
<comment type="caution">
    <text evidence="10">The sequence shown here is derived from an EMBL/GenBank/DDBJ whole genome shotgun (WGS) entry which is preliminary data.</text>
</comment>
<dbReference type="AlphaFoldDB" id="A0ABC8RS55"/>
<organism evidence="10 11">
    <name type="scientific">Ilex paraguariensis</name>
    <name type="common">yerba mate</name>
    <dbReference type="NCBI Taxonomy" id="185542"/>
    <lineage>
        <taxon>Eukaryota</taxon>
        <taxon>Viridiplantae</taxon>
        <taxon>Streptophyta</taxon>
        <taxon>Embryophyta</taxon>
        <taxon>Tracheophyta</taxon>
        <taxon>Spermatophyta</taxon>
        <taxon>Magnoliopsida</taxon>
        <taxon>eudicotyledons</taxon>
        <taxon>Gunneridae</taxon>
        <taxon>Pentapetalae</taxon>
        <taxon>asterids</taxon>
        <taxon>campanulids</taxon>
        <taxon>Aquifoliales</taxon>
        <taxon>Aquifoliaceae</taxon>
        <taxon>Ilex</taxon>
    </lineage>
</organism>
<protein>
    <submittedName>
        <fullName evidence="10">Uncharacterized protein</fullName>
    </submittedName>
</protein>
<evidence type="ECO:0000313" key="11">
    <source>
        <dbReference type="Proteomes" id="UP001642360"/>
    </source>
</evidence>
<evidence type="ECO:0000256" key="6">
    <source>
        <dbReference type="ARBA" id="ARBA00023002"/>
    </source>
</evidence>
<dbReference type="GO" id="GO:0004497">
    <property type="term" value="F:monooxygenase activity"/>
    <property type="evidence" value="ECO:0007669"/>
    <property type="project" value="UniProtKB-KW"/>
</dbReference>
<evidence type="ECO:0000256" key="3">
    <source>
        <dbReference type="ARBA" id="ARBA00010617"/>
    </source>
</evidence>
<dbReference type="GO" id="GO:0046872">
    <property type="term" value="F:metal ion binding"/>
    <property type="evidence" value="ECO:0007669"/>
    <property type="project" value="UniProtKB-KW"/>
</dbReference>
<accession>A0ABC8RS55</accession>
<evidence type="ECO:0000256" key="7">
    <source>
        <dbReference type="ARBA" id="ARBA00023004"/>
    </source>
</evidence>
<sequence length="100" mass="11279">MEWEEGDEGQGGRWGFNRRFKAVSKVLDQIMEVIINEHEQEASRGLQNRDKDFIDVMLSLMNKSTNTLDQAKRLSWDAFGVNQHKIGGGTVSALLQLGVT</sequence>
<reference evidence="10 11" key="1">
    <citation type="submission" date="2024-02" db="EMBL/GenBank/DDBJ databases">
        <authorList>
            <person name="Vignale AGUSTIN F."/>
            <person name="Sosa J E."/>
            <person name="Modenutti C."/>
        </authorList>
    </citation>
    <scope>NUCLEOTIDE SEQUENCE [LARGE SCALE GENOMIC DNA]</scope>
</reference>
<evidence type="ECO:0000313" key="10">
    <source>
        <dbReference type="EMBL" id="CAK9147754.1"/>
    </source>
</evidence>
<keyword evidence="11" id="KW-1185">Reference proteome</keyword>
<dbReference type="PANTHER" id="PTHR47943">
    <property type="entry name" value="CYTOCHROME P450 93A3-LIKE"/>
    <property type="match status" value="1"/>
</dbReference>
<comment type="similarity">
    <text evidence="3">Belongs to the cytochrome P450 family.</text>
</comment>
<dbReference type="PANTHER" id="PTHR47943:SF9">
    <property type="entry name" value="CYTOCHROME P450"/>
    <property type="match status" value="1"/>
</dbReference>
<evidence type="ECO:0000256" key="4">
    <source>
        <dbReference type="ARBA" id="ARBA00022617"/>
    </source>
</evidence>
<keyword evidence="5" id="KW-0479">Metal-binding</keyword>
<dbReference type="Gene3D" id="1.10.630.10">
    <property type="entry name" value="Cytochrome P450"/>
    <property type="match status" value="1"/>
</dbReference>
<dbReference type="InterPro" id="IPR036396">
    <property type="entry name" value="Cyt_P450_sf"/>
</dbReference>
<dbReference type="EMBL" id="CAUOFW020001724">
    <property type="protein sequence ID" value="CAK9147754.1"/>
    <property type="molecule type" value="Genomic_DNA"/>
</dbReference>
<dbReference type="GO" id="GO:0016020">
    <property type="term" value="C:membrane"/>
    <property type="evidence" value="ECO:0007669"/>
    <property type="project" value="UniProtKB-SubCell"/>
</dbReference>
<dbReference type="Proteomes" id="UP001642360">
    <property type="component" value="Unassembled WGS sequence"/>
</dbReference>
<keyword evidence="4" id="KW-0349">Heme</keyword>
<keyword evidence="8" id="KW-0503">Monooxygenase</keyword>
<keyword evidence="9" id="KW-0472">Membrane</keyword>
<keyword evidence="6" id="KW-0560">Oxidoreductase</keyword>
<proteinExistence type="inferred from homology"/>
<gene>
    <name evidence="10" type="ORF">ILEXP_LOCUS15694</name>
</gene>
<evidence type="ECO:0000256" key="5">
    <source>
        <dbReference type="ARBA" id="ARBA00022723"/>
    </source>
</evidence>
<evidence type="ECO:0000256" key="9">
    <source>
        <dbReference type="ARBA" id="ARBA00023136"/>
    </source>
</evidence>
<name>A0ABC8RS55_9AQUA</name>
<keyword evidence="7" id="KW-0408">Iron</keyword>
<evidence type="ECO:0000256" key="1">
    <source>
        <dbReference type="ARBA" id="ARBA00001971"/>
    </source>
</evidence>
<evidence type="ECO:0000256" key="2">
    <source>
        <dbReference type="ARBA" id="ARBA00004370"/>
    </source>
</evidence>